<name>A0A1H8H3P2_9RHOB</name>
<dbReference type="RefSeq" id="WP_425434036.1">
    <property type="nucleotide sequence ID" value="NZ_FOCI01000019.1"/>
</dbReference>
<dbReference type="SUPFAM" id="SSF46689">
    <property type="entry name" value="Homeodomain-like"/>
    <property type="match status" value="1"/>
</dbReference>
<dbReference type="Gene3D" id="3.30.420.10">
    <property type="entry name" value="Ribonuclease H-like superfamily/Ribonuclease H"/>
    <property type="match status" value="1"/>
</dbReference>
<dbReference type="Pfam" id="PF00665">
    <property type="entry name" value="rve"/>
    <property type="match status" value="1"/>
</dbReference>
<dbReference type="Pfam" id="PF22483">
    <property type="entry name" value="Mu-transpos_C_2"/>
    <property type="match status" value="1"/>
</dbReference>
<dbReference type="NCBIfam" id="NF033546">
    <property type="entry name" value="transpos_IS21"/>
    <property type="match status" value="1"/>
</dbReference>
<proteinExistence type="inferred from homology"/>
<dbReference type="PROSITE" id="PS50994">
    <property type="entry name" value="INTEGRASE"/>
    <property type="match status" value="1"/>
</dbReference>
<sequence>MNELRKDLSPTVLSGRVEMRTPDEVSAMLALKACGWGSKRIAAELGCSRNTVKRWLAEGGWCAAKAQQRPRALDGLEAWLGERFRRHAGNADVVRQELAAELGIAVSLRTIERAVAHLRQELRAEACATVRFETRPGQQLQIDFGERRVAIGNQMEKVFFFVATLGYSRRLHARAYRGARQEHWFDGMESCFGAFGGMPEEVLLDNARALIQHHDPVSREVVVNPKLHAFARHCGFKVKACAPYRARTKGKDERGVGYVKKNAVAGRRFESFAALEAHLDAWTREVADIRLHGTTGEAPRLRFDRDEAHALRPAAGIPPFLASRELVRKVTSDCSVEVDGNAYSVPWTLIGERVTVIVAGPDLRVQHAGQDVARHALRSGRHGRVADPAHFAGIGRRRAVCPMPEVPTLLRPLSEYDAVAGGSW</sequence>
<evidence type="ECO:0000313" key="4">
    <source>
        <dbReference type="Proteomes" id="UP000199585"/>
    </source>
</evidence>
<dbReference type="EMBL" id="FOCI01000019">
    <property type="protein sequence ID" value="SEN50630.1"/>
    <property type="molecule type" value="Genomic_DNA"/>
</dbReference>
<dbReference type="AlphaFoldDB" id="A0A1H8H3P2"/>
<accession>A0A1H8H3P2</accession>
<dbReference type="GO" id="GO:0015074">
    <property type="term" value="P:DNA integration"/>
    <property type="evidence" value="ECO:0007669"/>
    <property type="project" value="InterPro"/>
</dbReference>
<dbReference type="PANTHER" id="PTHR35004">
    <property type="entry name" value="TRANSPOSASE RV3428C-RELATED"/>
    <property type="match status" value="1"/>
</dbReference>
<dbReference type="InterPro" id="IPR036397">
    <property type="entry name" value="RNaseH_sf"/>
</dbReference>
<evidence type="ECO:0000313" key="3">
    <source>
        <dbReference type="EMBL" id="SEN50630.1"/>
    </source>
</evidence>
<dbReference type="Pfam" id="PF13384">
    <property type="entry name" value="HTH_23"/>
    <property type="match status" value="1"/>
</dbReference>
<evidence type="ECO:0000259" key="2">
    <source>
        <dbReference type="PROSITE" id="PS50994"/>
    </source>
</evidence>
<evidence type="ECO:0000256" key="1">
    <source>
        <dbReference type="ARBA" id="ARBA00009277"/>
    </source>
</evidence>
<dbReference type="GO" id="GO:0003676">
    <property type="term" value="F:nucleic acid binding"/>
    <property type="evidence" value="ECO:0007669"/>
    <property type="project" value="InterPro"/>
</dbReference>
<feature type="domain" description="Integrase catalytic" evidence="2">
    <location>
        <begin position="132"/>
        <end position="307"/>
    </location>
</feature>
<dbReference type="InterPro" id="IPR009057">
    <property type="entry name" value="Homeodomain-like_sf"/>
</dbReference>
<dbReference type="InterPro" id="IPR001584">
    <property type="entry name" value="Integrase_cat-core"/>
</dbReference>
<comment type="similarity">
    <text evidence="1">Belongs to the transposase IS21/IS408/IS1162 family.</text>
</comment>
<dbReference type="PANTHER" id="PTHR35004:SF7">
    <property type="entry name" value="INTEGRASE PROTEIN"/>
    <property type="match status" value="1"/>
</dbReference>
<dbReference type="InterPro" id="IPR054353">
    <property type="entry name" value="IstA-like_C"/>
</dbReference>
<gene>
    <name evidence="3" type="ORF">SAMN04488003_11918</name>
</gene>
<reference evidence="3 4" key="1">
    <citation type="submission" date="2016-10" db="EMBL/GenBank/DDBJ databases">
        <authorList>
            <person name="de Groot N.N."/>
        </authorList>
    </citation>
    <scope>NUCLEOTIDE SEQUENCE [LARGE SCALE GENOMIC DNA]</scope>
    <source>
        <strain evidence="3 4">DSM 16213</strain>
    </source>
</reference>
<protein>
    <submittedName>
        <fullName evidence="3">Transposase</fullName>
    </submittedName>
</protein>
<dbReference type="SUPFAM" id="SSF53098">
    <property type="entry name" value="Ribonuclease H-like"/>
    <property type="match status" value="1"/>
</dbReference>
<dbReference type="InterPro" id="IPR012337">
    <property type="entry name" value="RNaseH-like_sf"/>
</dbReference>
<dbReference type="STRING" id="245187.SAMN04488003_11918"/>
<organism evidence="3 4">
    <name type="scientific">Loktanella fryxellensis</name>
    <dbReference type="NCBI Taxonomy" id="245187"/>
    <lineage>
        <taxon>Bacteria</taxon>
        <taxon>Pseudomonadati</taxon>
        <taxon>Pseudomonadota</taxon>
        <taxon>Alphaproteobacteria</taxon>
        <taxon>Rhodobacterales</taxon>
        <taxon>Roseobacteraceae</taxon>
        <taxon>Loktanella</taxon>
    </lineage>
</organism>
<dbReference type="Proteomes" id="UP000199585">
    <property type="component" value="Unassembled WGS sequence"/>
</dbReference>
<keyword evidence="4" id="KW-1185">Reference proteome</keyword>